<reference evidence="2" key="2">
    <citation type="submission" date="2020-05" db="UniProtKB">
        <authorList>
            <consortium name="EnsemblMetazoa"/>
        </authorList>
    </citation>
    <scope>IDENTIFICATION</scope>
    <source>
        <strain evidence="2">A-37</strain>
    </source>
</reference>
<dbReference type="AlphaFoldDB" id="A0A182M3T5"/>
<dbReference type="EMBL" id="AXCM01012018">
    <property type="status" value="NOT_ANNOTATED_CDS"/>
    <property type="molecule type" value="Genomic_DNA"/>
</dbReference>
<proteinExistence type="predicted"/>
<dbReference type="Proteomes" id="UP000075883">
    <property type="component" value="Unassembled WGS sequence"/>
</dbReference>
<dbReference type="VEuPathDB" id="VectorBase:ACUA008778"/>
<keyword evidence="1" id="KW-0812">Transmembrane</keyword>
<name>A0A182M3T5_9DIPT</name>
<feature type="transmembrane region" description="Helical" evidence="1">
    <location>
        <begin position="71"/>
        <end position="94"/>
    </location>
</feature>
<evidence type="ECO:0000313" key="2">
    <source>
        <dbReference type="EnsemblMetazoa" id="ACUA008778-PA"/>
    </source>
</evidence>
<evidence type="ECO:0000256" key="1">
    <source>
        <dbReference type="SAM" id="Phobius"/>
    </source>
</evidence>
<keyword evidence="1" id="KW-0472">Membrane</keyword>
<keyword evidence="1" id="KW-1133">Transmembrane helix</keyword>
<reference evidence="3" key="1">
    <citation type="submission" date="2013-09" db="EMBL/GenBank/DDBJ databases">
        <title>The Genome Sequence of Anopheles culicifacies species A.</title>
        <authorList>
            <consortium name="The Broad Institute Genomics Platform"/>
            <person name="Neafsey D.E."/>
            <person name="Besansky N."/>
            <person name="Howell P."/>
            <person name="Walton C."/>
            <person name="Young S.K."/>
            <person name="Zeng Q."/>
            <person name="Gargeya S."/>
            <person name="Fitzgerald M."/>
            <person name="Haas B."/>
            <person name="Abouelleil A."/>
            <person name="Allen A.W."/>
            <person name="Alvarado L."/>
            <person name="Arachchi H.M."/>
            <person name="Berlin A.M."/>
            <person name="Chapman S.B."/>
            <person name="Gainer-Dewar J."/>
            <person name="Goldberg J."/>
            <person name="Griggs A."/>
            <person name="Gujja S."/>
            <person name="Hansen M."/>
            <person name="Howarth C."/>
            <person name="Imamovic A."/>
            <person name="Ireland A."/>
            <person name="Larimer J."/>
            <person name="McCowan C."/>
            <person name="Murphy C."/>
            <person name="Pearson M."/>
            <person name="Poon T.W."/>
            <person name="Priest M."/>
            <person name="Roberts A."/>
            <person name="Saif S."/>
            <person name="Shea T."/>
            <person name="Sisk P."/>
            <person name="Sykes S."/>
            <person name="Wortman J."/>
            <person name="Nusbaum C."/>
            <person name="Birren B."/>
        </authorList>
    </citation>
    <scope>NUCLEOTIDE SEQUENCE [LARGE SCALE GENOMIC DNA]</scope>
    <source>
        <strain evidence="3">A-37</strain>
    </source>
</reference>
<evidence type="ECO:0000313" key="3">
    <source>
        <dbReference type="Proteomes" id="UP000075883"/>
    </source>
</evidence>
<accession>A0A182M3T5</accession>
<dbReference type="EnsemblMetazoa" id="ACUA008778-RA">
    <property type="protein sequence ID" value="ACUA008778-PA"/>
    <property type="gene ID" value="ACUA008778"/>
</dbReference>
<organism evidence="2 3">
    <name type="scientific">Anopheles culicifacies</name>
    <dbReference type="NCBI Taxonomy" id="139723"/>
    <lineage>
        <taxon>Eukaryota</taxon>
        <taxon>Metazoa</taxon>
        <taxon>Ecdysozoa</taxon>
        <taxon>Arthropoda</taxon>
        <taxon>Hexapoda</taxon>
        <taxon>Insecta</taxon>
        <taxon>Pterygota</taxon>
        <taxon>Neoptera</taxon>
        <taxon>Endopterygota</taxon>
        <taxon>Diptera</taxon>
        <taxon>Nematocera</taxon>
        <taxon>Culicoidea</taxon>
        <taxon>Culicidae</taxon>
        <taxon>Anophelinae</taxon>
        <taxon>Anopheles</taxon>
        <taxon>culicifacies species complex</taxon>
    </lineage>
</organism>
<protein>
    <submittedName>
        <fullName evidence="2">Uncharacterized protein</fullName>
    </submittedName>
</protein>
<sequence>MPSTVLHRPPLSIIHHHHHQYIRPRYTANQHLHHHHHHQYTVPQHHIPNRSSCCHCKTILLASRAPVPPPLLLAPLPTMVIITALVMVLAINTARTFQPILFILSCPLPNPATISSLPILLDSLKRDQIRSWIVQYQKYVLFC</sequence>
<keyword evidence="3" id="KW-1185">Reference proteome</keyword>